<organism evidence="1 2">
    <name type="scientific">Puccinia striiformis f. sp. tritici</name>
    <dbReference type="NCBI Taxonomy" id="168172"/>
    <lineage>
        <taxon>Eukaryota</taxon>
        <taxon>Fungi</taxon>
        <taxon>Dikarya</taxon>
        <taxon>Basidiomycota</taxon>
        <taxon>Pucciniomycotina</taxon>
        <taxon>Pucciniomycetes</taxon>
        <taxon>Pucciniales</taxon>
        <taxon>Pucciniaceae</taxon>
        <taxon>Puccinia</taxon>
    </lineage>
</organism>
<dbReference type="Proteomes" id="UP001060170">
    <property type="component" value="Chromosome 15"/>
</dbReference>
<keyword evidence="2" id="KW-1185">Reference proteome</keyword>
<reference evidence="1 2" key="3">
    <citation type="journal article" date="2022" name="Microbiol. Spectr.">
        <title>Folding features and dynamics of 3D genome architecture in plant fungal pathogens.</title>
        <authorList>
            <person name="Xia C."/>
        </authorList>
    </citation>
    <scope>NUCLEOTIDE SEQUENCE [LARGE SCALE GENOMIC DNA]</scope>
    <source>
        <strain evidence="1 2">93-210</strain>
    </source>
</reference>
<evidence type="ECO:0000313" key="2">
    <source>
        <dbReference type="Proteomes" id="UP001060170"/>
    </source>
</evidence>
<comment type="caution">
    <text evidence="1">The sequence shown here is derived from an EMBL/GenBank/DDBJ whole genome shotgun (WGS) entry which is preliminary data.</text>
</comment>
<sequence length="1588" mass="178771">MSSLAIDSEATSSRNRGRPRSRDGLATHENPVATLDAFTNAVADARRALRELQDETSTLELITSQLHRHALLLKLIRDALALNLDIPAQSASQTRDSIQRQASVNAFCQNIHTLASVSAFKPSSNSDTQENLHCLICLEDYIEDCPVVVLPCHQSHNFHINCLAPAYLMSNLIGRSLSKAKQKAQSDRSDSPLTPLPSTSHPTPQGERHSTDNVRRQSKEIDEVSRQFLNYDIKYRTVMRGNTENGQRIDELSEKFSRVEDKFDALSEKLDQLFPGAPDPRDPPPRQIKQEGPPTEPLSPTFNQKHFMKDPMNLHRSIHSKVVALKRSDENFVAWERQINETLDFVFHTDDFITNSSWDLLHTEHFPSVTILLRSSVELPMRNMLAKVKGPKAIFNTICVTCKRGDRQYKLSLVGRLRDFYHAEQQTSNAEFISQFQDFYLELQQKAISSDELFGLILQSVILPPLDVDENAFRNNLNHRLNTATTTPLLDQVCQEITQVKGELNTGTSNNPILINRLQTNDRSQKGKRNEKPPRPTFGAKALANALQFKGVQPTAKDFAENGNVCSYCEKKFHWASNCLKFDADLRNGKIKLGNMATAALPSGPHNQVPDHVRVRALDVTAPHDDTVLIDSGASACVSGDSPFFTFERKLTSPIPVRMASRNSTMSLTGLGSLKIPTPSGTIRIRNVYHNPSIPYVILSLGMLTTYGLQPVFDKECVMSLVHKNRVFRTTFSNFCWNLVTSPIKPCPPPLPLSNSGPLPTPCNEISVSAMSNQPSMDAIKWHERLGHANDKAVKKFLERFVSVEAARNWQPFLCEQCVQSKITGRRFLPPSSVPKTELLDLLVSDVMGPFDKDIHGFQFAVTLRDHASMYTLIAPIKQKSDVTGKLISWFEMIKTRLGRYPRFLRCDNGGEFTSKKLLDLLKARGITIAHSSPYHPEENGEAERVNRTINDMARVMMQNSKLPQLFWSYAQQVAVYIHNCIPHARIFPSTPVELLFGQTPVPEYVYPFGARALVFKPTDKRENKFDTRADECFLVGYPPSEKGWVFYNEHLKTFIHSANAVFPDFQSLPVSPIPTTKHDISFLLNNLVLGKENTDEVALIQQQAADSLPIRSDVAVPNHINHALSGPDATEWRKAAELELNQLEKLEVWEVVEARKGIKVIGARWVFALKRDSTGVIVRFKARYVARGFNQRPGKDCGDTYAPTASLNTLRLLISLAVQHGFVMNSFDVSSAYLYSPIEEEVYVKPPTELRPELKGKLDFTASEVESSLYVYRKADVSIFIWMHVDDGLVVSNSSSAMETLRSALQQHLEIKWKTNVDQIVGINIHERSSKVLLEQHLLATQVATNYHRRTIHQNTTLPDTQLVQSTSDPIETTAFRSVLGSLMYLACGTRPDISYAVNMLAQYSSRPSLLHWEALDHLVGYIRKNPRRALSFEAGEKAIKLYVDAGWGGEHERSTTGYLLQHCANPITWGSKRQEVVAMSTCAAEYVALSIATQTLANIKVILDDVCPIERYEILCDNQAAVLVATDNASRKKTKYLQRAFYFVNDFVRKYQVKLFWISNQFQLADIFTKRLGANKHTACHLIVTQ</sequence>
<proteinExistence type="predicted"/>
<reference evidence="2" key="2">
    <citation type="journal article" date="2018" name="Mol. Plant Microbe Interact.">
        <title>Genome sequence resources for the wheat stripe rust pathogen (Puccinia striiformis f. sp. tritici) and the barley stripe rust pathogen (Puccinia striiformis f. sp. hordei).</title>
        <authorList>
            <person name="Xia C."/>
            <person name="Wang M."/>
            <person name="Yin C."/>
            <person name="Cornejo O.E."/>
            <person name="Hulbert S.H."/>
            <person name="Chen X."/>
        </authorList>
    </citation>
    <scope>NUCLEOTIDE SEQUENCE [LARGE SCALE GENOMIC DNA]</scope>
    <source>
        <strain evidence="2">93-210</strain>
    </source>
</reference>
<dbReference type="EMBL" id="CM045879">
    <property type="protein sequence ID" value="KAI7938711.1"/>
    <property type="molecule type" value="Genomic_DNA"/>
</dbReference>
<accession>A0ACC0DUC7</accession>
<protein>
    <submittedName>
        <fullName evidence="1">Uncharacterized protein</fullName>
    </submittedName>
</protein>
<gene>
    <name evidence="1" type="ORF">MJO28_014290</name>
</gene>
<reference evidence="2" key="1">
    <citation type="journal article" date="2018" name="BMC Genomics">
        <title>Genomic insights into host adaptation between the wheat stripe rust pathogen (Puccinia striiformis f. sp. tritici) and the barley stripe rust pathogen (Puccinia striiformis f. sp. hordei).</title>
        <authorList>
            <person name="Xia C."/>
            <person name="Wang M."/>
            <person name="Yin C."/>
            <person name="Cornejo O.E."/>
            <person name="Hulbert S.H."/>
            <person name="Chen X."/>
        </authorList>
    </citation>
    <scope>NUCLEOTIDE SEQUENCE [LARGE SCALE GENOMIC DNA]</scope>
    <source>
        <strain evidence="2">93-210</strain>
    </source>
</reference>
<evidence type="ECO:0000313" key="1">
    <source>
        <dbReference type="EMBL" id="KAI7938711.1"/>
    </source>
</evidence>
<name>A0ACC0DUC7_9BASI</name>